<accession>A0AAW2KM38</accession>
<reference evidence="2" key="2">
    <citation type="journal article" date="2024" name="Plant">
        <title>Genomic evolution and insights into agronomic trait innovations of Sesamum species.</title>
        <authorList>
            <person name="Miao H."/>
            <person name="Wang L."/>
            <person name="Qu L."/>
            <person name="Liu H."/>
            <person name="Sun Y."/>
            <person name="Le M."/>
            <person name="Wang Q."/>
            <person name="Wei S."/>
            <person name="Zheng Y."/>
            <person name="Lin W."/>
            <person name="Duan Y."/>
            <person name="Cao H."/>
            <person name="Xiong S."/>
            <person name="Wang X."/>
            <person name="Wei L."/>
            <person name="Li C."/>
            <person name="Ma Q."/>
            <person name="Ju M."/>
            <person name="Zhao R."/>
            <person name="Li G."/>
            <person name="Mu C."/>
            <person name="Tian Q."/>
            <person name="Mei H."/>
            <person name="Zhang T."/>
            <person name="Gao T."/>
            <person name="Zhang H."/>
        </authorList>
    </citation>
    <scope>NUCLEOTIDE SEQUENCE</scope>
    <source>
        <strain evidence="2">KEN8</strain>
    </source>
</reference>
<reference evidence="2" key="1">
    <citation type="submission" date="2020-06" db="EMBL/GenBank/DDBJ databases">
        <authorList>
            <person name="Li T."/>
            <person name="Hu X."/>
            <person name="Zhang T."/>
            <person name="Song X."/>
            <person name="Zhang H."/>
            <person name="Dai N."/>
            <person name="Sheng W."/>
            <person name="Hou X."/>
            <person name="Wei L."/>
        </authorList>
    </citation>
    <scope>NUCLEOTIDE SEQUENCE</scope>
    <source>
        <strain evidence="2">KEN8</strain>
        <tissue evidence="2">Leaf</tissue>
    </source>
</reference>
<feature type="compositionally biased region" description="Basic and acidic residues" evidence="1">
    <location>
        <begin position="234"/>
        <end position="249"/>
    </location>
</feature>
<name>A0AAW2KM38_9LAMI</name>
<dbReference type="EMBL" id="JACGWM010000376">
    <property type="protein sequence ID" value="KAL0307389.1"/>
    <property type="molecule type" value="Genomic_DNA"/>
</dbReference>
<feature type="region of interest" description="Disordered" evidence="1">
    <location>
        <begin position="234"/>
        <end position="266"/>
    </location>
</feature>
<proteinExistence type="predicted"/>
<comment type="caution">
    <text evidence="2">The sequence shown here is derived from an EMBL/GenBank/DDBJ whole genome shotgun (WGS) entry which is preliminary data.</text>
</comment>
<protein>
    <submittedName>
        <fullName evidence="2">Uncharacterized protein</fullName>
    </submittedName>
</protein>
<evidence type="ECO:0000313" key="2">
    <source>
        <dbReference type="EMBL" id="KAL0307389.1"/>
    </source>
</evidence>
<gene>
    <name evidence="2" type="ORF">Scaly_2984100</name>
</gene>
<organism evidence="2">
    <name type="scientific">Sesamum calycinum</name>
    <dbReference type="NCBI Taxonomy" id="2727403"/>
    <lineage>
        <taxon>Eukaryota</taxon>
        <taxon>Viridiplantae</taxon>
        <taxon>Streptophyta</taxon>
        <taxon>Embryophyta</taxon>
        <taxon>Tracheophyta</taxon>
        <taxon>Spermatophyta</taxon>
        <taxon>Magnoliopsida</taxon>
        <taxon>eudicotyledons</taxon>
        <taxon>Gunneridae</taxon>
        <taxon>Pentapetalae</taxon>
        <taxon>asterids</taxon>
        <taxon>lamiids</taxon>
        <taxon>Lamiales</taxon>
        <taxon>Pedaliaceae</taxon>
        <taxon>Sesamum</taxon>
    </lineage>
</organism>
<evidence type="ECO:0000256" key="1">
    <source>
        <dbReference type="SAM" id="MobiDB-lite"/>
    </source>
</evidence>
<dbReference type="AlphaFoldDB" id="A0AAW2KM38"/>
<sequence length="274" mass="31151">MSAFKIPGFDGFPPSFFKHYWHIVGKQVIEAVTYFFSTALIKPAINHSFIALIPKTRMPIPWIYSDPLACAILLTKPSQKSWQINSSLSSVDSFSHSKWLLSLVTGASWVWQDIVKCAKVLQFGACFSVSVGSALRIWEDPWIPTLPSFKPLRPPVLTHSWPMLVRDLIDHNTYQSNLEVLSEMFTNPTIKEIKKIQIPVHVEPSRPFWAPSKSGKFSVKTVFRAIQLSELTPNHEDETLGKKNLEENASRSLIPPDAPRKSPMENGFLHRWID</sequence>